<dbReference type="Proteomes" id="UP000295479">
    <property type="component" value="Unassembled WGS sequence"/>
</dbReference>
<evidence type="ECO:0000313" key="2">
    <source>
        <dbReference type="Proteomes" id="UP000295479"/>
    </source>
</evidence>
<evidence type="ECO:0000313" key="1">
    <source>
        <dbReference type="EMBL" id="TDD96950.1"/>
    </source>
</evidence>
<proteinExistence type="predicted"/>
<keyword evidence="2" id="KW-1185">Reference proteome</keyword>
<accession>A0A4R5CEY9</accession>
<protein>
    <submittedName>
        <fullName evidence="1">Uncharacterized protein</fullName>
    </submittedName>
</protein>
<dbReference type="AlphaFoldDB" id="A0A4R5CEY9"/>
<comment type="caution">
    <text evidence="1">The sequence shown here is derived from an EMBL/GenBank/DDBJ whole genome shotgun (WGS) entry which is preliminary data.</text>
</comment>
<reference evidence="1 2" key="1">
    <citation type="submission" date="2019-03" db="EMBL/GenBank/DDBJ databases">
        <title>Flavobacterium AR-3-4 sp. nov. isolated from arctic soil.</title>
        <authorList>
            <person name="Chaudhary D.K."/>
        </authorList>
    </citation>
    <scope>NUCLEOTIDE SEQUENCE [LARGE SCALE GENOMIC DNA]</scope>
    <source>
        <strain evidence="1 2">AR-3-4</strain>
    </source>
</reference>
<sequence>MITINLDKVDLSLLSKKTLSETINDSIQSIPKLKMSSLKVLVDKELKINNGSKIVTYRIYNNGRIVKYIPKIVNKKLENKYKYVYFDKEGNKHVLGIFTIFKKPLYKGDKDKFVNLISLEEVPKYYKEGKYQYHFNVDSPRSYLNEQTLAGFFGAMFEVNYLDISCNGFSHNDGSSKPSRSHINGNNGDFKYLRKDKSLPCGKGTSLNIIKTPDSLDYERQNKWNDALYKFGWKSMLGWSYKIKGKTHYLNHITHKTKDHYHHLHVQGFEPLFKEIKE</sequence>
<dbReference type="OrthoDB" id="961266at2"/>
<dbReference type="EMBL" id="SMFK01000005">
    <property type="protein sequence ID" value="TDD96950.1"/>
    <property type="molecule type" value="Genomic_DNA"/>
</dbReference>
<organism evidence="1 2">
    <name type="scientific">Flavobacterium cellulosilyticum</name>
    <dbReference type="NCBI Taxonomy" id="2541731"/>
    <lineage>
        <taxon>Bacteria</taxon>
        <taxon>Pseudomonadati</taxon>
        <taxon>Bacteroidota</taxon>
        <taxon>Flavobacteriia</taxon>
        <taxon>Flavobacteriales</taxon>
        <taxon>Flavobacteriaceae</taxon>
        <taxon>Flavobacterium</taxon>
    </lineage>
</organism>
<name>A0A4R5CEY9_9FLAO</name>
<gene>
    <name evidence="1" type="ORF">E0F76_09915</name>
</gene>
<dbReference type="RefSeq" id="WP_132004989.1">
    <property type="nucleotide sequence ID" value="NZ_SMFK01000005.1"/>
</dbReference>